<keyword evidence="1" id="KW-1133">Transmembrane helix</keyword>
<dbReference type="AlphaFoldDB" id="J9DHL1"/>
<dbReference type="HOGENOM" id="CLU_994072_0_0_1"/>
<keyword evidence="1" id="KW-0812">Transmembrane</keyword>
<evidence type="ECO:0000313" key="2">
    <source>
        <dbReference type="EMBL" id="EJW02085.1"/>
    </source>
</evidence>
<name>J9DHL1_EDHAE</name>
<gene>
    <name evidence="2" type="ORF">EDEG_03470</name>
</gene>
<sequence length="266" mass="30645">MAGEINNNTKNTSNKKLLILVFTGFFILGFSTWGWYHCLSIDEEAHNAYSNFNSTIQDEKVLPLNGAREITSECIYRINYYKNENLFKYTVRTRGLDSAVFDRQKILINELVKHKKIERKDVISQRITDILDVEDEVLPEYDIRINKNIQYQTLISNKSLIDGLFGFFGDSEAKCLENACNAIFNAHVNFIDNNNKKSIVIMADSEKLHIIDIFMNDDNDASPQSLKLNSSVFNLNFGKKTAKSFNVLQYAVYTLIKTGYHKLQHE</sequence>
<keyword evidence="1" id="KW-0472">Membrane</keyword>
<protein>
    <submittedName>
        <fullName evidence="2">Uncharacterized protein</fullName>
    </submittedName>
</protein>
<keyword evidence="3" id="KW-1185">Reference proteome</keyword>
<evidence type="ECO:0000256" key="1">
    <source>
        <dbReference type="SAM" id="Phobius"/>
    </source>
</evidence>
<dbReference type="Proteomes" id="UP000003163">
    <property type="component" value="Unassembled WGS sequence"/>
</dbReference>
<accession>J9DHL1</accession>
<evidence type="ECO:0000313" key="3">
    <source>
        <dbReference type="Proteomes" id="UP000003163"/>
    </source>
</evidence>
<dbReference type="EMBL" id="AFBI03000091">
    <property type="protein sequence ID" value="EJW02085.1"/>
    <property type="molecule type" value="Genomic_DNA"/>
</dbReference>
<dbReference type="InParanoid" id="J9DHL1"/>
<comment type="caution">
    <text evidence="2">The sequence shown here is derived from an EMBL/GenBank/DDBJ whole genome shotgun (WGS) entry which is preliminary data.</text>
</comment>
<feature type="transmembrane region" description="Helical" evidence="1">
    <location>
        <begin position="17"/>
        <end position="36"/>
    </location>
</feature>
<reference evidence="2 3" key="1">
    <citation type="submission" date="2011-08" db="EMBL/GenBank/DDBJ databases">
        <authorList>
            <person name="Liu Z.J."/>
            <person name="Shi F.L."/>
            <person name="Lu J.Q."/>
            <person name="Li M."/>
            <person name="Wang Z.L."/>
        </authorList>
    </citation>
    <scope>NUCLEOTIDE SEQUENCE [LARGE SCALE GENOMIC DNA]</scope>
    <source>
        <strain evidence="2 3">USNM 41457</strain>
    </source>
</reference>
<organism evidence="2 3">
    <name type="scientific">Edhazardia aedis (strain USNM 41457)</name>
    <name type="common">Microsporidian parasite</name>
    <dbReference type="NCBI Taxonomy" id="1003232"/>
    <lineage>
        <taxon>Eukaryota</taxon>
        <taxon>Fungi</taxon>
        <taxon>Fungi incertae sedis</taxon>
        <taxon>Microsporidia</taxon>
        <taxon>Edhazardia</taxon>
    </lineage>
</organism>
<reference evidence="3" key="2">
    <citation type="submission" date="2015-07" db="EMBL/GenBank/DDBJ databases">
        <title>Contrasting host-pathogen interactions and genome evolution in two generalist and specialist microsporidian pathogens of mosquitoes.</title>
        <authorList>
            <consortium name="The Broad Institute Genomics Platform"/>
            <consortium name="The Broad Institute Genome Sequencing Center for Infectious Disease"/>
            <person name="Cuomo C.A."/>
            <person name="Sanscrainte N.D."/>
            <person name="Goldberg J.M."/>
            <person name="Heiman D."/>
            <person name="Young S."/>
            <person name="Zeng Q."/>
            <person name="Becnel J.J."/>
            <person name="Birren B.W."/>
        </authorList>
    </citation>
    <scope>NUCLEOTIDE SEQUENCE [LARGE SCALE GENOMIC DNA]</scope>
    <source>
        <strain evidence="3">USNM 41457</strain>
    </source>
</reference>
<dbReference type="VEuPathDB" id="MicrosporidiaDB:EDEG_03470"/>
<proteinExistence type="predicted"/>